<reference evidence="4" key="1">
    <citation type="submission" date="2010-07" db="EMBL/GenBank/DDBJ databases">
        <title>The genome sequence of Gaeumannomyces graminis var. tritici strain R3-111a-1.</title>
        <authorList>
            <consortium name="The Broad Institute Genome Sequencing Platform"/>
            <person name="Ma L.-J."/>
            <person name="Dead R."/>
            <person name="Young S."/>
            <person name="Zeng Q."/>
            <person name="Koehrsen M."/>
            <person name="Alvarado L."/>
            <person name="Berlin A."/>
            <person name="Chapman S.B."/>
            <person name="Chen Z."/>
            <person name="Freedman E."/>
            <person name="Gellesch M."/>
            <person name="Goldberg J."/>
            <person name="Griggs A."/>
            <person name="Gujja S."/>
            <person name="Heilman E.R."/>
            <person name="Heiman D."/>
            <person name="Hepburn T."/>
            <person name="Howarth C."/>
            <person name="Jen D."/>
            <person name="Larson L."/>
            <person name="Mehta T."/>
            <person name="Neiman D."/>
            <person name="Pearson M."/>
            <person name="Roberts A."/>
            <person name="Saif S."/>
            <person name="Shea T."/>
            <person name="Shenoy N."/>
            <person name="Sisk P."/>
            <person name="Stolte C."/>
            <person name="Sykes S."/>
            <person name="Walk T."/>
            <person name="White J."/>
            <person name="Yandava C."/>
            <person name="Haas B."/>
            <person name="Nusbaum C."/>
            <person name="Birren B."/>
        </authorList>
    </citation>
    <scope>NUCLEOTIDE SEQUENCE [LARGE SCALE GENOMIC DNA]</scope>
    <source>
        <strain evidence="4">R3-111a-1</strain>
    </source>
</reference>
<dbReference type="HOGENOM" id="CLU_1927737_0_0_1"/>
<reference evidence="2" key="3">
    <citation type="submission" date="2010-09" db="EMBL/GenBank/DDBJ databases">
        <title>Annotation of Gaeumannomyces graminis var. tritici R3-111a-1.</title>
        <authorList>
            <consortium name="The Broad Institute Genome Sequencing Platform"/>
            <person name="Ma L.-J."/>
            <person name="Dead R."/>
            <person name="Young S.K."/>
            <person name="Zeng Q."/>
            <person name="Gargeya S."/>
            <person name="Fitzgerald M."/>
            <person name="Haas B."/>
            <person name="Abouelleil A."/>
            <person name="Alvarado L."/>
            <person name="Arachchi H.M."/>
            <person name="Berlin A."/>
            <person name="Brown A."/>
            <person name="Chapman S.B."/>
            <person name="Chen Z."/>
            <person name="Dunbar C."/>
            <person name="Freedman E."/>
            <person name="Gearin G."/>
            <person name="Gellesch M."/>
            <person name="Goldberg J."/>
            <person name="Griggs A."/>
            <person name="Gujja S."/>
            <person name="Heiman D."/>
            <person name="Howarth C."/>
            <person name="Larson L."/>
            <person name="Lui A."/>
            <person name="MacDonald P.J.P."/>
            <person name="Mehta T."/>
            <person name="Montmayeur A."/>
            <person name="Murphy C."/>
            <person name="Neiman D."/>
            <person name="Pearson M."/>
            <person name="Priest M."/>
            <person name="Roberts A."/>
            <person name="Saif S."/>
            <person name="Shea T."/>
            <person name="Shenoy N."/>
            <person name="Sisk P."/>
            <person name="Stolte C."/>
            <person name="Sykes S."/>
            <person name="Yandava C."/>
            <person name="Wortman J."/>
            <person name="Nusbaum C."/>
            <person name="Birren B."/>
        </authorList>
    </citation>
    <scope>NUCLEOTIDE SEQUENCE</scope>
    <source>
        <strain evidence="2">R3-111a-1</strain>
    </source>
</reference>
<evidence type="ECO:0000256" key="1">
    <source>
        <dbReference type="SAM" id="MobiDB-lite"/>
    </source>
</evidence>
<dbReference type="EMBL" id="GL385396">
    <property type="protein sequence ID" value="EJT79943.1"/>
    <property type="molecule type" value="Genomic_DNA"/>
</dbReference>
<gene>
    <name evidence="3" type="primary">20345483</name>
    <name evidence="2" type="ORF">GGTG_05025</name>
</gene>
<feature type="region of interest" description="Disordered" evidence="1">
    <location>
        <begin position="65"/>
        <end position="89"/>
    </location>
</feature>
<dbReference type="STRING" id="644352.J3NUR9"/>
<name>J3NUR9_GAET3</name>
<dbReference type="GeneID" id="20345483"/>
<dbReference type="AlphaFoldDB" id="J3NUR9"/>
<evidence type="ECO:0000313" key="4">
    <source>
        <dbReference type="Proteomes" id="UP000006039"/>
    </source>
</evidence>
<proteinExistence type="predicted"/>
<organism evidence="2">
    <name type="scientific">Gaeumannomyces tritici (strain R3-111a-1)</name>
    <name type="common">Wheat and barley take-all root rot fungus</name>
    <name type="synonym">Gaeumannomyces graminis var. tritici</name>
    <dbReference type="NCBI Taxonomy" id="644352"/>
    <lineage>
        <taxon>Eukaryota</taxon>
        <taxon>Fungi</taxon>
        <taxon>Dikarya</taxon>
        <taxon>Ascomycota</taxon>
        <taxon>Pezizomycotina</taxon>
        <taxon>Sordariomycetes</taxon>
        <taxon>Sordariomycetidae</taxon>
        <taxon>Magnaporthales</taxon>
        <taxon>Magnaporthaceae</taxon>
        <taxon>Gaeumannomyces</taxon>
    </lineage>
</organism>
<dbReference type="EnsemblFungi" id="EJT79943">
    <property type="protein sequence ID" value="EJT79943"/>
    <property type="gene ID" value="GGTG_05025"/>
</dbReference>
<reference evidence="3" key="4">
    <citation type="journal article" date="2015" name="G3 (Bethesda)">
        <title>Genome sequences of three phytopathogenic species of the Magnaporthaceae family of fungi.</title>
        <authorList>
            <person name="Okagaki L.H."/>
            <person name="Nunes C.C."/>
            <person name="Sailsbery J."/>
            <person name="Clay B."/>
            <person name="Brown D."/>
            <person name="John T."/>
            <person name="Oh Y."/>
            <person name="Young N."/>
            <person name="Fitzgerald M."/>
            <person name="Haas B.J."/>
            <person name="Zeng Q."/>
            <person name="Young S."/>
            <person name="Adiconis X."/>
            <person name="Fan L."/>
            <person name="Levin J.Z."/>
            <person name="Mitchell T.K."/>
            <person name="Okubara P.A."/>
            <person name="Farman M.L."/>
            <person name="Kohn L.M."/>
            <person name="Birren B."/>
            <person name="Ma L.-J."/>
            <person name="Dean R.A."/>
        </authorList>
    </citation>
    <scope>NUCLEOTIDE SEQUENCE</scope>
    <source>
        <strain evidence="3">R3-111a-1</strain>
    </source>
</reference>
<feature type="compositionally biased region" description="Acidic residues" evidence="1">
    <location>
        <begin position="65"/>
        <end position="74"/>
    </location>
</feature>
<dbReference type="eggNOG" id="ENOG502T6FC">
    <property type="taxonomic scope" value="Eukaryota"/>
</dbReference>
<dbReference type="RefSeq" id="XP_009221088.1">
    <property type="nucleotide sequence ID" value="XM_009222824.1"/>
</dbReference>
<accession>J3NUR9</accession>
<dbReference type="VEuPathDB" id="FungiDB:GGTG_05025"/>
<dbReference type="Proteomes" id="UP000006039">
    <property type="component" value="Unassembled WGS sequence"/>
</dbReference>
<reference evidence="3" key="5">
    <citation type="submission" date="2018-04" db="UniProtKB">
        <authorList>
            <consortium name="EnsemblFungi"/>
        </authorList>
    </citation>
    <scope>IDENTIFICATION</scope>
    <source>
        <strain evidence="3">R3-111a-1</strain>
    </source>
</reference>
<evidence type="ECO:0000313" key="3">
    <source>
        <dbReference type="EnsemblFungi" id="EJT79943"/>
    </source>
</evidence>
<sequence length="131" mass="14297">MPFYASTSLEFGRDMHAMMTRRDCAATHGHHHHRHHQLKAKGPMGKGARLYKSIMDDLMDDLLDGARGEDEDVGEGEKACGGHGETGEDEAGVSIFCEGADGAVYRRYSYSAHMASTLGLLEVAPMEEVDV</sequence>
<keyword evidence="4" id="KW-1185">Reference proteome</keyword>
<protein>
    <submittedName>
        <fullName evidence="2 3">Uncharacterized protein</fullName>
    </submittedName>
</protein>
<reference evidence="2" key="2">
    <citation type="submission" date="2010-07" db="EMBL/GenBank/DDBJ databases">
        <authorList>
            <consortium name="The Broad Institute Genome Sequencing Platform"/>
            <consortium name="Broad Institute Genome Sequencing Center for Infectious Disease"/>
            <person name="Ma L.-J."/>
            <person name="Dead R."/>
            <person name="Young S."/>
            <person name="Zeng Q."/>
            <person name="Koehrsen M."/>
            <person name="Alvarado L."/>
            <person name="Berlin A."/>
            <person name="Chapman S.B."/>
            <person name="Chen Z."/>
            <person name="Freedman E."/>
            <person name="Gellesch M."/>
            <person name="Goldberg J."/>
            <person name="Griggs A."/>
            <person name="Gujja S."/>
            <person name="Heilman E.R."/>
            <person name="Heiman D."/>
            <person name="Hepburn T."/>
            <person name="Howarth C."/>
            <person name="Jen D."/>
            <person name="Larson L."/>
            <person name="Mehta T."/>
            <person name="Neiman D."/>
            <person name="Pearson M."/>
            <person name="Roberts A."/>
            <person name="Saif S."/>
            <person name="Shea T."/>
            <person name="Shenoy N."/>
            <person name="Sisk P."/>
            <person name="Stolte C."/>
            <person name="Sykes S."/>
            <person name="Walk T."/>
            <person name="White J."/>
            <person name="Yandava C."/>
            <person name="Haas B."/>
            <person name="Nusbaum C."/>
            <person name="Birren B."/>
        </authorList>
    </citation>
    <scope>NUCLEOTIDE SEQUENCE</scope>
    <source>
        <strain evidence="2">R3-111a-1</strain>
    </source>
</reference>
<evidence type="ECO:0000313" key="2">
    <source>
        <dbReference type="EMBL" id="EJT79943.1"/>
    </source>
</evidence>